<evidence type="ECO:0000313" key="2">
    <source>
        <dbReference type="Proteomes" id="UP000598120"/>
    </source>
</evidence>
<dbReference type="SUPFAM" id="SSF159501">
    <property type="entry name" value="EreA/ChaN-like"/>
    <property type="match status" value="1"/>
</dbReference>
<keyword evidence="2" id="KW-1185">Reference proteome</keyword>
<sequence length="312" mass="36765">MKHFMIFFLCFLFYSNINYSQDNECIYSNPIQKVINLYKEKQIVAIGENHGRFKESEFRLQLIKHPEFSKIVDVVVVEFANPLYQNIINDYINCKDVEFNTLKKVWQNTTQVSGVWDSPVYEEFFTTIREVNSKLNIENRIKVIAADPPIDWDKVNSYDDFEPFSNRGRFPISIIEKEIYNKNLKALLVFGTIHTELWGIGFTAQLEKNHPNSIAIIMPPAFNEKGMRFLENYIPKESSPQLINLEKDEIGNVKYNDLHYYARFNGKLRKAGHFLLFLGFEKDSTVHIPESIKTDKIYQIERKRRLNILSRN</sequence>
<dbReference type="AlphaFoldDB" id="A0A8J2TSQ0"/>
<dbReference type="RefSeq" id="WP_188606944.1">
    <property type="nucleotide sequence ID" value="NZ_BMIC01000009.1"/>
</dbReference>
<protein>
    <recommendedName>
        <fullName evidence="3">Haem-binding uptake Tiki superfamily ChaN domain-containing protein</fullName>
    </recommendedName>
</protein>
<evidence type="ECO:0008006" key="3">
    <source>
        <dbReference type="Google" id="ProtNLM"/>
    </source>
</evidence>
<evidence type="ECO:0000313" key="1">
    <source>
        <dbReference type="EMBL" id="GFZ93761.1"/>
    </source>
</evidence>
<dbReference type="Proteomes" id="UP000598120">
    <property type="component" value="Unassembled WGS sequence"/>
</dbReference>
<proteinExistence type="predicted"/>
<dbReference type="EMBL" id="BMIC01000009">
    <property type="protein sequence ID" value="GFZ93761.1"/>
    <property type="molecule type" value="Genomic_DNA"/>
</dbReference>
<gene>
    <name evidence="1" type="ORF">GCM10011531_27090</name>
</gene>
<accession>A0A8J2TSQ0</accession>
<comment type="caution">
    <text evidence="1">The sequence shown here is derived from an EMBL/GenBank/DDBJ whole genome shotgun (WGS) entry which is preliminary data.</text>
</comment>
<organism evidence="1 2">
    <name type="scientific">Aquaticitalea lipolytica</name>
    <dbReference type="NCBI Taxonomy" id="1247562"/>
    <lineage>
        <taxon>Bacteria</taxon>
        <taxon>Pseudomonadati</taxon>
        <taxon>Bacteroidota</taxon>
        <taxon>Flavobacteriia</taxon>
        <taxon>Flavobacteriales</taxon>
        <taxon>Flavobacteriaceae</taxon>
        <taxon>Aquaticitalea</taxon>
    </lineage>
</organism>
<reference evidence="1 2" key="1">
    <citation type="journal article" date="2014" name="Int. J. Syst. Evol. Microbiol.">
        <title>Complete genome sequence of Corynebacterium casei LMG S-19264T (=DSM 44701T), isolated from a smear-ripened cheese.</title>
        <authorList>
            <consortium name="US DOE Joint Genome Institute (JGI-PGF)"/>
            <person name="Walter F."/>
            <person name="Albersmeier A."/>
            <person name="Kalinowski J."/>
            <person name="Ruckert C."/>
        </authorList>
    </citation>
    <scope>NUCLEOTIDE SEQUENCE [LARGE SCALE GENOMIC DNA]</scope>
    <source>
        <strain evidence="1 2">CGMCC 1.15295</strain>
    </source>
</reference>
<dbReference type="Gene3D" id="3.40.50.11550">
    <property type="match status" value="1"/>
</dbReference>
<name>A0A8J2TSQ0_9FLAO</name>